<keyword evidence="2" id="KW-1185">Reference proteome</keyword>
<evidence type="ECO:0000313" key="2">
    <source>
        <dbReference type="Proteomes" id="UP001320706"/>
    </source>
</evidence>
<gene>
    <name evidence="1" type="ORF">M8818_004503</name>
</gene>
<sequence length="307" mass="32938">MSRSSIFAPVRALLAPRPAIQAWRVGRCYATTITSERASAPNLPPVSATFQSAQDGPFVSGSVGQSAQSSDLAPQDIRIESARAAPEQTNVAAEPLGTKAIPVGVVVSAGKMQKTVKVRIPGMKFHKHLRKLFKTHSNHLVHDPNSSTRIGDVISMTPFKTAKHVGHVVKEILVPFGEPIEARPPVPTEEERAQKINDARAAKQERRQLRHAAASGSKEAIDKLRAMGADAGQGVQVGVSATKKDVQKGRVGKQGQKLPEGALPGGKHAVGKIQERAMANRQKADKLNEKGQDNLLEAKALKEQTQQ</sequence>
<reference evidence="1" key="1">
    <citation type="submission" date="2024-02" db="EMBL/GenBank/DDBJ databases">
        <title>Metagenome Assembled Genome of Zalaria obscura JY119.</title>
        <authorList>
            <person name="Vighnesh L."/>
            <person name="Jagadeeshwari U."/>
            <person name="Venkata Ramana C."/>
            <person name="Sasikala C."/>
        </authorList>
    </citation>
    <scope>NUCLEOTIDE SEQUENCE</scope>
    <source>
        <strain evidence="1">JY119</strain>
    </source>
</reference>
<protein>
    <submittedName>
        <fullName evidence="1">Uncharacterized protein</fullName>
    </submittedName>
</protein>
<organism evidence="1 2">
    <name type="scientific">Zalaria obscura</name>
    <dbReference type="NCBI Taxonomy" id="2024903"/>
    <lineage>
        <taxon>Eukaryota</taxon>
        <taxon>Fungi</taxon>
        <taxon>Dikarya</taxon>
        <taxon>Ascomycota</taxon>
        <taxon>Pezizomycotina</taxon>
        <taxon>Dothideomycetes</taxon>
        <taxon>Dothideomycetidae</taxon>
        <taxon>Dothideales</taxon>
        <taxon>Zalariaceae</taxon>
        <taxon>Zalaria</taxon>
    </lineage>
</organism>
<comment type="caution">
    <text evidence="1">The sequence shown here is derived from an EMBL/GenBank/DDBJ whole genome shotgun (WGS) entry which is preliminary data.</text>
</comment>
<accession>A0ACC3SC83</accession>
<name>A0ACC3SC83_9PEZI</name>
<evidence type="ECO:0000313" key="1">
    <source>
        <dbReference type="EMBL" id="KAK8206669.1"/>
    </source>
</evidence>
<dbReference type="EMBL" id="JAMKPW020000022">
    <property type="protein sequence ID" value="KAK8206669.1"/>
    <property type="molecule type" value="Genomic_DNA"/>
</dbReference>
<proteinExistence type="predicted"/>
<dbReference type="Proteomes" id="UP001320706">
    <property type="component" value="Unassembled WGS sequence"/>
</dbReference>